<keyword evidence="2 7" id="KW-0349">Heme</keyword>
<dbReference type="GO" id="GO:0016705">
    <property type="term" value="F:oxidoreductase activity, acting on paired donors, with incorporation or reduction of molecular oxygen"/>
    <property type="evidence" value="ECO:0007669"/>
    <property type="project" value="InterPro"/>
</dbReference>
<dbReference type="EMBL" id="GHES01005955">
    <property type="protein sequence ID" value="MPA36514.1"/>
    <property type="molecule type" value="Transcribed_RNA"/>
</dbReference>
<evidence type="ECO:0000256" key="6">
    <source>
        <dbReference type="ARBA" id="ARBA00023033"/>
    </source>
</evidence>
<organism evidence="10">
    <name type="scientific">Davidia involucrata</name>
    <name type="common">Dove tree</name>
    <dbReference type="NCBI Taxonomy" id="16924"/>
    <lineage>
        <taxon>Eukaryota</taxon>
        <taxon>Viridiplantae</taxon>
        <taxon>Streptophyta</taxon>
        <taxon>Embryophyta</taxon>
        <taxon>Tracheophyta</taxon>
        <taxon>Spermatophyta</taxon>
        <taxon>Magnoliopsida</taxon>
        <taxon>eudicotyledons</taxon>
        <taxon>Gunneridae</taxon>
        <taxon>Pentapetalae</taxon>
        <taxon>asterids</taxon>
        <taxon>Cornales</taxon>
        <taxon>Nyssaceae</taxon>
        <taxon>Davidia</taxon>
    </lineage>
</organism>
<protein>
    <submittedName>
        <fullName evidence="10">Uncharacterized protein</fullName>
    </submittedName>
</protein>
<dbReference type="Gene3D" id="1.10.630.10">
    <property type="entry name" value="Cytochrome P450"/>
    <property type="match status" value="1"/>
</dbReference>
<keyword evidence="5 7" id="KW-0408">Iron</keyword>
<evidence type="ECO:0000256" key="3">
    <source>
        <dbReference type="ARBA" id="ARBA00022723"/>
    </source>
</evidence>
<gene>
    <name evidence="9" type="ORF">Din_005955</name>
    <name evidence="10" type="ORF">Din_005956</name>
</gene>
<dbReference type="InterPro" id="IPR001128">
    <property type="entry name" value="Cyt_P450"/>
</dbReference>
<evidence type="ECO:0000256" key="5">
    <source>
        <dbReference type="ARBA" id="ARBA00023004"/>
    </source>
</evidence>
<proteinExistence type="inferred from homology"/>
<keyword evidence="3 7" id="KW-0479">Metal-binding</keyword>
<dbReference type="GO" id="GO:0004497">
    <property type="term" value="F:monooxygenase activity"/>
    <property type="evidence" value="ECO:0007669"/>
    <property type="project" value="UniProtKB-KW"/>
</dbReference>
<dbReference type="PROSITE" id="PS00086">
    <property type="entry name" value="CYTOCHROME_P450"/>
    <property type="match status" value="1"/>
</dbReference>
<dbReference type="GO" id="GO:0005506">
    <property type="term" value="F:iron ion binding"/>
    <property type="evidence" value="ECO:0007669"/>
    <property type="project" value="InterPro"/>
</dbReference>
<accession>A0A5B6YXS6</accession>
<evidence type="ECO:0000256" key="7">
    <source>
        <dbReference type="PIRSR" id="PIRSR602401-1"/>
    </source>
</evidence>
<dbReference type="CDD" id="cd11072">
    <property type="entry name" value="CYP71-like"/>
    <property type="match status" value="1"/>
</dbReference>
<comment type="cofactor">
    <cofactor evidence="7">
        <name>heme</name>
        <dbReference type="ChEBI" id="CHEBI:30413"/>
    </cofactor>
</comment>
<dbReference type="AlphaFoldDB" id="A0A5B6YXS6"/>
<evidence type="ECO:0000256" key="8">
    <source>
        <dbReference type="RuleBase" id="RU000461"/>
    </source>
</evidence>
<evidence type="ECO:0000313" key="9">
    <source>
        <dbReference type="EMBL" id="MPA36514.1"/>
    </source>
</evidence>
<dbReference type="FunFam" id="1.10.630.10:FF:000043">
    <property type="entry name" value="Cytochrome P450 99A2"/>
    <property type="match status" value="1"/>
</dbReference>
<evidence type="ECO:0000256" key="2">
    <source>
        <dbReference type="ARBA" id="ARBA00022617"/>
    </source>
</evidence>
<dbReference type="GO" id="GO:0020037">
    <property type="term" value="F:heme binding"/>
    <property type="evidence" value="ECO:0007669"/>
    <property type="project" value="InterPro"/>
</dbReference>
<evidence type="ECO:0000313" key="10">
    <source>
        <dbReference type="EMBL" id="MPA36515.1"/>
    </source>
</evidence>
<dbReference type="PRINTS" id="PR00463">
    <property type="entry name" value="EP450I"/>
</dbReference>
<dbReference type="PRINTS" id="PR00385">
    <property type="entry name" value="P450"/>
</dbReference>
<dbReference type="EMBL" id="GHES01005956">
    <property type="protein sequence ID" value="MPA36515.1"/>
    <property type="molecule type" value="Transcribed_RNA"/>
</dbReference>
<dbReference type="PANTHER" id="PTHR47955">
    <property type="entry name" value="CYTOCHROME P450 FAMILY 71 PROTEIN"/>
    <property type="match status" value="1"/>
</dbReference>
<evidence type="ECO:0000256" key="4">
    <source>
        <dbReference type="ARBA" id="ARBA00023002"/>
    </source>
</evidence>
<dbReference type="InterPro" id="IPR036396">
    <property type="entry name" value="Cyt_P450_sf"/>
</dbReference>
<name>A0A5B6YXS6_DAVIN</name>
<sequence>MKMDDFALQVLCMLLLALATFLLHYRRRSSSAAATPPSPPRLPIIGHLHLLTDMPHHSFAQLAHKLGPIIYLQLGRVPTLVISSAQLAQLVLKAQDHVFASRPQILAAQYLSFGCSDVTFSPYGAYWRQARKICVTELLSSKRVNSFQLVRDEEVNRLISTVLARSGCEVDTSELFFTLANNILCRVAFGKRFMDEESEERKKNDLVAVLTETQALLAGFCIGDFFPDWEWVNSVSGMKGRLKKNLEDLRAVCDDIINEHVRKTEIGIGKGISKEDFVDVLLRVQQQDNLEVPITDDNLKALVLDMFVAGTDTTSATLEWTMTELARHPSVMKKAQDEVRKVAAGKGKVEESHLQHLPYLKAVIKETMRLHPPVPLLVPRESMEKCILDGYEIPAKTRVLINTYAIGRDAGSWENPSEYNPERFEGTDIDFKGQDFRFLPFGGGRRGCPGYSLGLATVEVALARLLYHFDWELPHGVRPNDVDLTEIFGLATRKKSALILVPTASKDYPFKGDDQ</sequence>
<dbReference type="SUPFAM" id="SSF48264">
    <property type="entry name" value="Cytochrome P450"/>
    <property type="match status" value="1"/>
</dbReference>
<reference evidence="10" key="1">
    <citation type="submission" date="2019-08" db="EMBL/GenBank/DDBJ databases">
        <title>Reference gene set and small RNA set construction with multiple tissues from Davidia involucrata Baill.</title>
        <authorList>
            <person name="Yang H."/>
            <person name="Zhou C."/>
            <person name="Li G."/>
            <person name="Wang J."/>
            <person name="Gao P."/>
            <person name="Wang M."/>
            <person name="Wang R."/>
            <person name="Zhao Y."/>
        </authorList>
    </citation>
    <scope>NUCLEOTIDE SEQUENCE</scope>
    <source>
        <tissue evidence="10">Mixed with DoveR01_LX</tissue>
    </source>
</reference>
<keyword evidence="4 8" id="KW-0560">Oxidoreductase</keyword>
<dbReference type="InterPro" id="IPR002401">
    <property type="entry name" value="Cyt_P450_E_grp-I"/>
</dbReference>
<evidence type="ECO:0000256" key="1">
    <source>
        <dbReference type="ARBA" id="ARBA00010617"/>
    </source>
</evidence>
<comment type="similarity">
    <text evidence="1 8">Belongs to the cytochrome P450 family.</text>
</comment>
<dbReference type="InterPro" id="IPR017972">
    <property type="entry name" value="Cyt_P450_CS"/>
</dbReference>
<feature type="binding site" description="axial binding residue" evidence="7">
    <location>
        <position position="448"/>
    </location>
    <ligand>
        <name>heme</name>
        <dbReference type="ChEBI" id="CHEBI:30413"/>
    </ligand>
    <ligandPart>
        <name>Fe</name>
        <dbReference type="ChEBI" id="CHEBI:18248"/>
    </ligandPart>
</feature>
<dbReference type="Pfam" id="PF00067">
    <property type="entry name" value="p450"/>
    <property type="match status" value="1"/>
</dbReference>
<keyword evidence="6 8" id="KW-0503">Monooxygenase</keyword>